<organism evidence="1 2">
    <name type="scientific">Aspergillus udagawae</name>
    <dbReference type="NCBI Taxonomy" id="91492"/>
    <lineage>
        <taxon>Eukaryota</taxon>
        <taxon>Fungi</taxon>
        <taxon>Dikarya</taxon>
        <taxon>Ascomycota</taxon>
        <taxon>Pezizomycotina</taxon>
        <taxon>Eurotiomycetes</taxon>
        <taxon>Eurotiomycetidae</taxon>
        <taxon>Eurotiales</taxon>
        <taxon>Aspergillaceae</taxon>
        <taxon>Aspergillus</taxon>
        <taxon>Aspergillus subgen. Fumigati</taxon>
    </lineage>
</organism>
<proteinExistence type="predicted"/>
<gene>
    <name evidence="1" type="ORF">IFM46972_03685</name>
</gene>
<evidence type="ECO:0000313" key="1">
    <source>
        <dbReference type="EMBL" id="GFF32811.1"/>
    </source>
</evidence>
<accession>A0A8H3NJD5</accession>
<dbReference type="EMBL" id="BLKC01000019">
    <property type="protein sequence ID" value="GFF32811.1"/>
    <property type="molecule type" value="Genomic_DNA"/>
</dbReference>
<dbReference type="Proteomes" id="UP000465221">
    <property type="component" value="Unassembled WGS sequence"/>
</dbReference>
<name>A0A8H3NJD5_9EURO</name>
<sequence>MDIFNLYTSQSRSMHLEVLLEYGRIRITCATLDLAVSCTTFFSQRHDDVDTLGDDDGFTGLLLKL</sequence>
<protein>
    <submittedName>
        <fullName evidence="1">Uncharacterized protein</fullName>
    </submittedName>
</protein>
<comment type="caution">
    <text evidence="1">The sequence shown here is derived from an EMBL/GenBank/DDBJ whole genome shotgun (WGS) entry which is preliminary data.</text>
</comment>
<reference evidence="1 2" key="1">
    <citation type="submission" date="2020-01" db="EMBL/GenBank/DDBJ databases">
        <title>Draft genome sequence of Aspergillus udagawae IFM 46972.</title>
        <authorList>
            <person name="Takahashi H."/>
            <person name="Yaguchi T."/>
        </authorList>
    </citation>
    <scope>NUCLEOTIDE SEQUENCE [LARGE SCALE GENOMIC DNA]</scope>
    <source>
        <strain evidence="1 2">IFM 46972</strain>
    </source>
</reference>
<dbReference type="AlphaFoldDB" id="A0A8H3NJD5"/>
<evidence type="ECO:0000313" key="2">
    <source>
        <dbReference type="Proteomes" id="UP000465221"/>
    </source>
</evidence>